<evidence type="ECO:0000313" key="7">
    <source>
        <dbReference type="Proteomes" id="UP001157418"/>
    </source>
</evidence>
<evidence type="ECO:0000256" key="5">
    <source>
        <dbReference type="SAM" id="MobiDB-lite"/>
    </source>
</evidence>
<evidence type="ECO:0000256" key="3">
    <source>
        <dbReference type="ARBA" id="ARBA00023125"/>
    </source>
</evidence>
<gene>
    <name evidence="6" type="ORF">LVIROSA_LOCUS20494</name>
</gene>
<name>A0AAU9N7W9_9ASTR</name>
<dbReference type="EMBL" id="CAKMRJ010003334">
    <property type="protein sequence ID" value="CAH1433936.1"/>
    <property type="molecule type" value="Genomic_DNA"/>
</dbReference>
<keyword evidence="4" id="KW-0539">Nucleus</keyword>
<evidence type="ECO:0000313" key="6">
    <source>
        <dbReference type="EMBL" id="CAH1433936.1"/>
    </source>
</evidence>
<dbReference type="SUPFAM" id="SSF47095">
    <property type="entry name" value="HMG-box"/>
    <property type="match status" value="1"/>
</dbReference>
<sequence length="121" mass="13616">MNGLGKSNFLSAVQLHPMKLHTSRPLRPYPISKKRVIPAGIELPDWAVDEKAPYEAKAAKRKIDYEKLMTAYNKKQDSIADDDEESEKSKSEVDEESGQEGGDDDEDDDCDQCFFFSAKSV</sequence>
<comment type="similarity">
    <text evidence="2">Belongs to the HMGB family.</text>
</comment>
<comment type="subcellular location">
    <subcellularLocation>
        <location evidence="1">Nucleus</location>
    </subcellularLocation>
</comment>
<dbReference type="GO" id="GO:0005634">
    <property type="term" value="C:nucleus"/>
    <property type="evidence" value="ECO:0007669"/>
    <property type="project" value="UniProtKB-SubCell"/>
</dbReference>
<evidence type="ECO:0000256" key="4">
    <source>
        <dbReference type="ARBA" id="ARBA00023242"/>
    </source>
</evidence>
<feature type="compositionally biased region" description="Acidic residues" evidence="5">
    <location>
        <begin position="93"/>
        <end position="111"/>
    </location>
</feature>
<proteinExistence type="inferred from homology"/>
<dbReference type="Proteomes" id="UP001157418">
    <property type="component" value="Unassembled WGS sequence"/>
</dbReference>
<dbReference type="AlphaFoldDB" id="A0AAU9N7W9"/>
<keyword evidence="7" id="KW-1185">Reference proteome</keyword>
<accession>A0AAU9N7W9</accession>
<dbReference type="PANTHER" id="PTHR46261">
    <property type="entry name" value="HIGH MOBILITY GROUP B PROTEIN 4-RELATED"/>
    <property type="match status" value="1"/>
</dbReference>
<feature type="region of interest" description="Disordered" evidence="5">
    <location>
        <begin position="74"/>
        <end position="111"/>
    </location>
</feature>
<dbReference type="InterPro" id="IPR031061">
    <property type="entry name" value="HMGB_plant"/>
</dbReference>
<evidence type="ECO:0000256" key="1">
    <source>
        <dbReference type="ARBA" id="ARBA00004123"/>
    </source>
</evidence>
<evidence type="ECO:0000256" key="2">
    <source>
        <dbReference type="ARBA" id="ARBA00008774"/>
    </source>
</evidence>
<reference evidence="6 7" key="1">
    <citation type="submission" date="2022-01" db="EMBL/GenBank/DDBJ databases">
        <authorList>
            <person name="Xiong W."/>
            <person name="Schranz E."/>
        </authorList>
    </citation>
    <scope>NUCLEOTIDE SEQUENCE [LARGE SCALE GENOMIC DNA]</scope>
</reference>
<keyword evidence="3" id="KW-0238">DNA-binding</keyword>
<dbReference type="GO" id="GO:0003677">
    <property type="term" value="F:DNA binding"/>
    <property type="evidence" value="ECO:0007669"/>
    <property type="project" value="UniProtKB-KW"/>
</dbReference>
<comment type="caution">
    <text evidence="6">The sequence shown here is derived from an EMBL/GenBank/DDBJ whole genome shotgun (WGS) entry which is preliminary data.</text>
</comment>
<dbReference type="InterPro" id="IPR036910">
    <property type="entry name" value="HMG_box_dom_sf"/>
</dbReference>
<organism evidence="6 7">
    <name type="scientific">Lactuca virosa</name>
    <dbReference type="NCBI Taxonomy" id="75947"/>
    <lineage>
        <taxon>Eukaryota</taxon>
        <taxon>Viridiplantae</taxon>
        <taxon>Streptophyta</taxon>
        <taxon>Embryophyta</taxon>
        <taxon>Tracheophyta</taxon>
        <taxon>Spermatophyta</taxon>
        <taxon>Magnoliopsida</taxon>
        <taxon>eudicotyledons</taxon>
        <taxon>Gunneridae</taxon>
        <taxon>Pentapetalae</taxon>
        <taxon>asterids</taxon>
        <taxon>campanulids</taxon>
        <taxon>Asterales</taxon>
        <taxon>Asteraceae</taxon>
        <taxon>Cichorioideae</taxon>
        <taxon>Cichorieae</taxon>
        <taxon>Lactucinae</taxon>
        <taxon>Lactuca</taxon>
    </lineage>
</organism>
<dbReference type="PANTHER" id="PTHR46261:SF1">
    <property type="entry name" value="HIGH MOBILITY GROUP B PROTEIN 1"/>
    <property type="match status" value="1"/>
</dbReference>
<protein>
    <submittedName>
        <fullName evidence="6">Uncharacterized protein</fullName>
    </submittedName>
</protein>